<sequence length="523" mass="56948">MAKPSPRILHNSRVYWLAFVVYWGVFLIGYDSGIAGGVISSTYFQTAFGIIPVSGIPNQRHIDSVSSNIVSALQCGALLGALTSAPISARIGRRYTLLAHILIFLVGAALLTSAGRGRGLDYIYSGRFVEGVGLGALSAVAPAYVSECSPRDVRGRITGIFQIMVAFGLTIAYFVNYGVNLHVHESSKMWRLSFGFEIVPSILMILGLLTVKESPRWLASKGRNEEALAVLAYLRGVDPGSSFVRSELTEIEAALTEEHDTRKNLGVRHAFFGKGNFVRFAIAFFIFLLQQWCGQNAINYYTPQTFASIGYTNETDALLASAIYGVVKIIATTVFVVFFIDSLGRRASLCISAVGMSVMLFIVGALLKTHPPPSTIGSSPPAASQAMAAFLYLYECFFSVGWGPLVTVYVSDIFPNRTRHYGLAVASASKWLWTFVISQVTPRMITGLGYKMFLVFATLNFGALTVFSLLIPETRGHSLEEMDIIFGSITADQRRANIEQHEKDFDGGEGSTTASDSETLSIV</sequence>
<name>A0ACB8T9W9_9AGAM</name>
<dbReference type="EMBL" id="MU277197">
    <property type="protein sequence ID" value="KAI0064836.1"/>
    <property type="molecule type" value="Genomic_DNA"/>
</dbReference>
<gene>
    <name evidence="1" type="ORF">BV25DRAFT_191798</name>
</gene>
<evidence type="ECO:0000313" key="2">
    <source>
        <dbReference type="Proteomes" id="UP000814140"/>
    </source>
</evidence>
<evidence type="ECO:0000313" key="1">
    <source>
        <dbReference type="EMBL" id="KAI0064836.1"/>
    </source>
</evidence>
<proteinExistence type="predicted"/>
<organism evidence="1 2">
    <name type="scientific">Artomyces pyxidatus</name>
    <dbReference type="NCBI Taxonomy" id="48021"/>
    <lineage>
        <taxon>Eukaryota</taxon>
        <taxon>Fungi</taxon>
        <taxon>Dikarya</taxon>
        <taxon>Basidiomycota</taxon>
        <taxon>Agaricomycotina</taxon>
        <taxon>Agaricomycetes</taxon>
        <taxon>Russulales</taxon>
        <taxon>Auriscalpiaceae</taxon>
        <taxon>Artomyces</taxon>
    </lineage>
</organism>
<reference evidence="1" key="1">
    <citation type="submission" date="2021-03" db="EMBL/GenBank/DDBJ databases">
        <authorList>
            <consortium name="DOE Joint Genome Institute"/>
            <person name="Ahrendt S."/>
            <person name="Looney B.P."/>
            <person name="Miyauchi S."/>
            <person name="Morin E."/>
            <person name="Drula E."/>
            <person name="Courty P.E."/>
            <person name="Chicoki N."/>
            <person name="Fauchery L."/>
            <person name="Kohler A."/>
            <person name="Kuo A."/>
            <person name="Labutti K."/>
            <person name="Pangilinan J."/>
            <person name="Lipzen A."/>
            <person name="Riley R."/>
            <person name="Andreopoulos W."/>
            <person name="He G."/>
            <person name="Johnson J."/>
            <person name="Barry K.W."/>
            <person name="Grigoriev I.V."/>
            <person name="Nagy L."/>
            <person name="Hibbett D."/>
            <person name="Henrissat B."/>
            <person name="Matheny P.B."/>
            <person name="Labbe J."/>
            <person name="Martin F."/>
        </authorList>
    </citation>
    <scope>NUCLEOTIDE SEQUENCE</scope>
    <source>
        <strain evidence="1">HHB10654</strain>
    </source>
</reference>
<protein>
    <submittedName>
        <fullName evidence="1">General substrate transporter</fullName>
    </submittedName>
</protein>
<comment type="caution">
    <text evidence="1">The sequence shown here is derived from an EMBL/GenBank/DDBJ whole genome shotgun (WGS) entry which is preliminary data.</text>
</comment>
<accession>A0ACB8T9W9</accession>
<dbReference type="Proteomes" id="UP000814140">
    <property type="component" value="Unassembled WGS sequence"/>
</dbReference>
<keyword evidence="2" id="KW-1185">Reference proteome</keyword>
<reference evidence="1" key="2">
    <citation type="journal article" date="2022" name="New Phytol.">
        <title>Evolutionary transition to the ectomycorrhizal habit in the genomes of a hyperdiverse lineage of mushroom-forming fungi.</title>
        <authorList>
            <person name="Looney B."/>
            <person name="Miyauchi S."/>
            <person name="Morin E."/>
            <person name="Drula E."/>
            <person name="Courty P.E."/>
            <person name="Kohler A."/>
            <person name="Kuo A."/>
            <person name="LaButti K."/>
            <person name="Pangilinan J."/>
            <person name="Lipzen A."/>
            <person name="Riley R."/>
            <person name="Andreopoulos W."/>
            <person name="He G."/>
            <person name="Johnson J."/>
            <person name="Nolan M."/>
            <person name="Tritt A."/>
            <person name="Barry K.W."/>
            <person name="Grigoriev I.V."/>
            <person name="Nagy L.G."/>
            <person name="Hibbett D."/>
            <person name="Henrissat B."/>
            <person name="Matheny P.B."/>
            <person name="Labbe J."/>
            <person name="Martin F.M."/>
        </authorList>
    </citation>
    <scope>NUCLEOTIDE SEQUENCE</scope>
    <source>
        <strain evidence="1">HHB10654</strain>
    </source>
</reference>